<dbReference type="EMBL" id="LGRX02018646">
    <property type="protein sequence ID" value="KAK3259557.1"/>
    <property type="molecule type" value="Genomic_DNA"/>
</dbReference>
<name>A0AAE0FH58_9CHLO</name>
<dbReference type="AlphaFoldDB" id="A0AAE0FH58"/>
<feature type="region of interest" description="Disordered" evidence="1">
    <location>
        <begin position="78"/>
        <end position="118"/>
    </location>
</feature>
<protein>
    <submittedName>
        <fullName evidence="2">Uncharacterized protein</fullName>
    </submittedName>
</protein>
<evidence type="ECO:0000313" key="3">
    <source>
        <dbReference type="Proteomes" id="UP001190700"/>
    </source>
</evidence>
<sequence length="403" mass="43562">YQADKTFDSPYSTVLEEFQLPDKYWFIRLVNDYYNLVEGHVYGGDAYEALATTPEWISCPASSRGGGRRSLLLSHAASPSTAGGLVGGGKEPGRDRQPLREARHSAVSLNSSPAPEGRIMWGRTLSQLNVLGTNSPSGSPTAPPTPANLLYPEKWYNPETSFSRTYAVDTSTADGYSIGFGSAGVGTVTVTGDGASYLGPRYVATVAAPAVVVAVVDKTYDCNDHYFVFSTAADPGAWSWNAASDQVKFVWNCKKLMIYSTTDTVSNSDSCVSSYTQHQIRISISETSATLEHAQCQVTLELRHSLGADPWYFFIGADDDSHKGAAFISLQLETGGGNYTIHMHPSMCHLSGGGLGVVSDSADSVFCFWSERRQQLRGRGCAKLPVIRSVVPTHKDPVTPKER</sequence>
<organism evidence="2 3">
    <name type="scientific">Cymbomonas tetramitiformis</name>
    <dbReference type="NCBI Taxonomy" id="36881"/>
    <lineage>
        <taxon>Eukaryota</taxon>
        <taxon>Viridiplantae</taxon>
        <taxon>Chlorophyta</taxon>
        <taxon>Pyramimonadophyceae</taxon>
        <taxon>Pyramimonadales</taxon>
        <taxon>Pyramimonadaceae</taxon>
        <taxon>Cymbomonas</taxon>
    </lineage>
</organism>
<keyword evidence="3" id="KW-1185">Reference proteome</keyword>
<feature type="non-terminal residue" evidence="2">
    <location>
        <position position="1"/>
    </location>
</feature>
<proteinExistence type="predicted"/>
<comment type="caution">
    <text evidence="2">The sequence shown here is derived from an EMBL/GenBank/DDBJ whole genome shotgun (WGS) entry which is preliminary data.</text>
</comment>
<evidence type="ECO:0000313" key="2">
    <source>
        <dbReference type="EMBL" id="KAK3259557.1"/>
    </source>
</evidence>
<reference evidence="2 3" key="1">
    <citation type="journal article" date="2015" name="Genome Biol. Evol.">
        <title>Comparative Genomics of a Bacterivorous Green Alga Reveals Evolutionary Causalities and Consequences of Phago-Mixotrophic Mode of Nutrition.</title>
        <authorList>
            <person name="Burns J.A."/>
            <person name="Paasch A."/>
            <person name="Narechania A."/>
            <person name="Kim E."/>
        </authorList>
    </citation>
    <scope>NUCLEOTIDE SEQUENCE [LARGE SCALE GENOMIC DNA]</scope>
    <source>
        <strain evidence="2 3">PLY_AMNH</strain>
    </source>
</reference>
<accession>A0AAE0FH58</accession>
<gene>
    <name evidence="2" type="ORF">CYMTET_31453</name>
</gene>
<feature type="compositionally biased region" description="Basic and acidic residues" evidence="1">
    <location>
        <begin position="91"/>
        <end position="104"/>
    </location>
</feature>
<evidence type="ECO:0000256" key="1">
    <source>
        <dbReference type="SAM" id="MobiDB-lite"/>
    </source>
</evidence>
<dbReference type="Proteomes" id="UP001190700">
    <property type="component" value="Unassembled WGS sequence"/>
</dbReference>